<dbReference type="SMART" id="SM00312">
    <property type="entry name" value="PX"/>
    <property type="match status" value="1"/>
</dbReference>
<dbReference type="SUPFAM" id="SSF64268">
    <property type="entry name" value="PX domain"/>
    <property type="match status" value="1"/>
</dbReference>
<protein>
    <recommendedName>
        <fullName evidence="3">PX domain-containing protein</fullName>
    </recommendedName>
</protein>
<dbReference type="Pfam" id="PF00787">
    <property type="entry name" value="PX"/>
    <property type="match status" value="1"/>
</dbReference>
<evidence type="ECO:0000313" key="5">
    <source>
        <dbReference type="Proteomes" id="UP000198323"/>
    </source>
</evidence>
<comment type="subcellular location">
    <subcellularLocation>
        <location evidence="1">Membrane</location>
        <topology evidence="1">Peripheral membrane protein</topology>
        <orientation evidence="1">Cytoplasmic side</orientation>
    </subcellularLocation>
</comment>
<evidence type="ECO:0000313" key="4">
    <source>
        <dbReference type="EMBL" id="OXB67575.1"/>
    </source>
</evidence>
<dbReference type="PANTHER" id="PTHR46571">
    <property type="entry name" value="SORTING NEXIN-8"/>
    <property type="match status" value="1"/>
</dbReference>
<dbReference type="InterPro" id="IPR028662">
    <property type="entry name" value="SNX8/Mvp1"/>
</dbReference>
<feature type="domain" description="PX" evidence="3">
    <location>
        <begin position="56"/>
        <end position="164"/>
    </location>
</feature>
<dbReference type="EMBL" id="MCFN01000035">
    <property type="protein sequence ID" value="OXB67575.1"/>
    <property type="molecule type" value="Genomic_DNA"/>
</dbReference>
<gene>
    <name evidence="4" type="ORF">ASZ78_004693</name>
</gene>
<dbReference type="CDD" id="cd06866">
    <property type="entry name" value="PX_SNX8_Mvp1p_like"/>
    <property type="match status" value="1"/>
</dbReference>
<dbReference type="GO" id="GO:0005829">
    <property type="term" value="C:cytosol"/>
    <property type="evidence" value="ECO:0007669"/>
    <property type="project" value="GOC"/>
</dbReference>
<dbReference type="Proteomes" id="UP000198323">
    <property type="component" value="Unassembled WGS sequence"/>
</dbReference>
<accession>A0A226NIM7</accession>
<sequence>MTAAAMDGEPPAGSAGGGTDFAKPPVNEPREPEQFLMQAPPGNPLLLPHTLQELLSKDSVQVELIPEKKGLFLKHVEYEVSSKRFKCSVYRRYNDFVVFHEMLLQKFPYRMVPALPPKRMLGADREFIESRRRALKRFINLVARHPPFSEDVLLKLFLSFSGSDVQNKLRELVQGVGDEFLTCRLATQAKDFLPADIQAQFAASRELIRNIYNSFYKLRDRAERIASRAIDNASDLLIFGEELSALGSDTTPLPSWAALNNSTWGTLKQALKGLSVEFALLADKAVQQGKQEENDVVEKLNLFLDLLQSYKYLLFICFFSSAKDLCERHEKGVLHKHQRALHKYSMMKKQMMSATVQNKEPESVEQLESRIVEMGLLGTLTLALRFTELLLFQQENAILTMELRNYFSLYCLHQETQLIHIYLPLTSHILGAFVNSQIQGHKEMSKVWNELKPKLSCLFVGSSNMPTPPLSPPDGNFFSN</sequence>
<dbReference type="PROSITE" id="PS50195">
    <property type="entry name" value="PX"/>
    <property type="match status" value="1"/>
</dbReference>
<evidence type="ECO:0000259" key="3">
    <source>
        <dbReference type="PROSITE" id="PS50195"/>
    </source>
</evidence>
<dbReference type="STRING" id="9009.A0A226NIM7"/>
<dbReference type="GO" id="GO:0034498">
    <property type="term" value="P:early endosome to Golgi transport"/>
    <property type="evidence" value="ECO:0007669"/>
    <property type="project" value="TreeGrafter"/>
</dbReference>
<dbReference type="InterPro" id="IPR001683">
    <property type="entry name" value="PX_dom"/>
</dbReference>
<organism evidence="4 5">
    <name type="scientific">Callipepla squamata</name>
    <name type="common">Scaled quail</name>
    <dbReference type="NCBI Taxonomy" id="9009"/>
    <lineage>
        <taxon>Eukaryota</taxon>
        <taxon>Metazoa</taxon>
        <taxon>Chordata</taxon>
        <taxon>Craniata</taxon>
        <taxon>Vertebrata</taxon>
        <taxon>Euteleostomi</taxon>
        <taxon>Archelosauria</taxon>
        <taxon>Archosauria</taxon>
        <taxon>Dinosauria</taxon>
        <taxon>Saurischia</taxon>
        <taxon>Theropoda</taxon>
        <taxon>Coelurosauria</taxon>
        <taxon>Aves</taxon>
        <taxon>Neognathae</taxon>
        <taxon>Galloanserae</taxon>
        <taxon>Galliformes</taxon>
        <taxon>Odontophoridae</taxon>
        <taxon>Callipepla</taxon>
    </lineage>
</organism>
<dbReference type="InterPro" id="IPR035704">
    <property type="entry name" value="SNX8/Mvp1_PX"/>
</dbReference>
<dbReference type="GO" id="GO:0035091">
    <property type="term" value="F:phosphatidylinositol binding"/>
    <property type="evidence" value="ECO:0007669"/>
    <property type="project" value="InterPro"/>
</dbReference>
<name>A0A226NIM7_CALSU</name>
<evidence type="ECO:0000256" key="2">
    <source>
        <dbReference type="SAM" id="MobiDB-lite"/>
    </source>
</evidence>
<keyword evidence="5" id="KW-1185">Reference proteome</keyword>
<dbReference type="GO" id="GO:0006886">
    <property type="term" value="P:intracellular protein transport"/>
    <property type="evidence" value="ECO:0007669"/>
    <property type="project" value="TreeGrafter"/>
</dbReference>
<dbReference type="OrthoDB" id="10064318at2759"/>
<dbReference type="PANTHER" id="PTHR46571:SF1">
    <property type="entry name" value="SORTING NEXIN-8"/>
    <property type="match status" value="1"/>
</dbReference>
<dbReference type="CDD" id="cd07597">
    <property type="entry name" value="BAR_SNX8"/>
    <property type="match status" value="1"/>
</dbReference>
<dbReference type="GO" id="GO:0031901">
    <property type="term" value="C:early endosome membrane"/>
    <property type="evidence" value="ECO:0007669"/>
    <property type="project" value="TreeGrafter"/>
</dbReference>
<dbReference type="Gene3D" id="3.30.1520.10">
    <property type="entry name" value="Phox-like domain"/>
    <property type="match status" value="1"/>
</dbReference>
<dbReference type="AlphaFoldDB" id="A0A226NIM7"/>
<dbReference type="InterPro" id="IPR036871">
    <property type="entry name" value="PX_dom_sf"/>
</dbReference>
<evidence type="ECO:0000256" key="1">
    <source>
        <dbReference type="ARBA" id="ARBA00004287"/>
    </source>
</evidence>
<proteinExistence type="predicted"/>
<reference evidence="4 5" key="1">
    <citation type="submission" date="2016-07" db="EMBL/GenBank/DDBJ databases">
        <title>Disparate Historic Effective Population Sizes Predicted by Modern Levels of Genome Diversity for the Scaled Quail (Callipepla squamata) and the Northern Bobwhite (Colinus virginianus): Inferences from First and Second Generation Draft Genome Assemblies for Sympatric New World Quail.</title>
        <authorList>
            <person name="Oldeschulte D.L."/>
            <person name="Halley Y.A."/>
            <person name="Bhattarai E.K."/>
            <person name="Brashear W.A."/>
            <person name="Hill J."/>
            <person name="Metz R.P."/>
            <person name="Johnson C.D."/>
            <person name="Rollins D."/>
            <person name="Peterson M.J."/>
            <person name="Bickhart D.M."/>
            <person name="Decker J.E."/>
            <person name="Seabury C.M."/>
        </authorList>
    </citation>
    <scope>NUCLEOTIDE SEQUENCE [LARGE SCALE GENOMIC DNA]</scope>
    <source>
        <strain evidence="4 5">Texas</strain>
        <tissue evidence="4">Leg muscle</tissue>
    </source>
</reference>
<feature type="region of interest" description="Disordered" evidence="2">
    <location>
        <begin position="1"/>
        <end position="29"/>
    </location>
</feature>
<dbReference type="FunFam" id="3.30.1520.10:FF:000032">
    <property type="entry name" value="Sorting nexin 8"/>
    <property type="match status" value="1"/>
</dbReference>
<comment type="caution">
    <text evidence="4">The sequence shown here is derived from an EMBL/GenBank/DDBJ whole genome shotgun (WGS) entry which is preliminary data.</text>
</comment>